<keyword evidence="3" id="KW-1185">Reference proteome</keyword>
<feature type="region of interest" description="Disordered" evidence="1">
    <location>
        <begin position="138"/>
        <end position="157"/>
    </location>
</feature>
<gene>
    <name evidence="2" type="ORF">GCM10009777_19290</name>
</gene>
<evidence type="ECO:0008006" key="4">
    <source>
        <dbReference type="Google" id="ProtNLM"/>
    </source>
</evidence>
<organism evidence="2 3">
    <name type="scientific">Microbacterium pumilum</name>
    <dbReference type="NCBI Taxonomy" id="344165"/>
    <lineage>
        <taxon>Bacteria</taxon>
        <taxon>Bacillati</taxon>
        <taxon>Actinomycetota</taxon>
        <taxon>Actinomycetes</taxon>
        <taxon>Micrococcales</taxon>
        <taxon>Microbacteriaceae</taxon>
        <taxon>Microbacterium</taxon>
    </lineage>
</organism>
<evidence type="ECO:0000313" key="3">
    <source>
        <dbReference type="Proteomes" id="UP001500326"/>
    </source>
</evidence>
<dbReference type="EMBL" id="BAAAOH010000001">
    <property type="protein sequence ID" value="GAA1985454.1"/>
    <property type="molecule type" value="Genomic_DNA"/>
</dbReference>
<comment type="caution">
    <text evidence="2">The sequence shown here is derived from an EMBL/GenBank/DDBJ whole genome shotgun (WGS) entry which is preliminary data.</text>
</comment>
<feature type="compositionally biased region" description="Basic residues" evidence="1">
    <location>
        <begin position="145"/>
        <end position="157"/>
    </location>
</feature>
<evidence type="ECO:0000256" key="1">
    <source>
        <dbReference type="SAM" id="MobiDB-lite"/>
    </source>
</evidence>
<feature type="region of interest" description="Disordered" evidence="1">
    <location>
        <begin position="162"/>
        <end position="197"/>
    </location>
</feature>
<sequence>MTLTVDLPIEVVRRRHRADPFDDRRLRAAIRAGAWTRVTSGAFVRTAEWQALSPTERHRVRVLEVMRRMRAPAVVSHFAAAALWDIDVLGDWPASIDVSCAPARGGRSSGAIRRHPRILDGVDVQELGDHSVTAPVFRGSLPTTHHNRANSRHPLRRSMARMTESTAHVKPGRTSQDAADPRPPGGYQLTGSALPSS</sequence>
<proteinExistence type="predicted"/>
<evidence type="ECO:0000313" key="2">
    <source>
        <dbReference type="EMBL" id="GAA1985454.1"/>
    </source>
</evidence>
<accession>A0ABN2SEP9</accession>
<reference evidence="2 3" key="1">
    <citation type="journal article" date="2019" name="Int. J. Syst. Evol. Microbiol.">
        <title>The Global Catalogue of Microorganisms (GCM) 10K type strain sequencing project: providing services to taxonomists for standard genome sequencing and annotation.</title>
        <authorList>
            <consortium name="The Broad Institute Genomics Platform"/>
            <consortium name="The Broad Institute Genome Sequencing Center for Infectious Disease"/>
            <person name="Wu L."/>
            <person name="Ma J."/>
        </authorList>
    </citation>
    <scope>NUCLEOTIDE SEQUENCE [LARGE SCALE GENOMIC DNA]</scope>
    <source>
        <strain evidence="2 3">JCM 14902</strain>
    </source>
</reference>
<dbReference type="Proteomes" id="UP001500326">
    <property type="component" value="Unassembled WGS sequence"/>
</dbReference>
<name>A0ABN2SEP9_9MICO</name>
<protein>
    <recommendedName>
        <fullName evidence="4">AbiEi antitoxin C-terminal domain-containing protein</fullName>
    </recommendedName>
</protein>